<reference evidence="2" key="1">
    <citation type="submission" date="2021-01" db="EMBL/GenBank/DDBJ databases">
        <authorList>
            <person name="Corre E."/>
            <person name="Pelletier E."/>
            <person name="Niang G."/>
            <person name="Scheremetjew M."/>
            <person name="Finn R."/>
            <person name="Kale V."/>
            <person name="Holt S."/>
            <person name="Cochrane G."/>
            <person name="Meng A."/>
            <person name="Brown T."/>
            <person name="Cohen L."/>
        </authorList>
    </citation>
    <scope>NUCLEOTIDE SEQUENCE</scope>
    <source>
        <strain evidence="2">RCC2336</strain>
    </source>
</reference>
<organism evidence="2">
    <name type="scientific">Pycnococcus provasolii</name>
    <dbReference type="NCBI Taxonomy" id="41880"/>
    <lineage>
        <taxon>Eukaryota</taxon>
        <taxon>Viridiplantae</taxon>
        <taxon>Chlorophyta</taxon>
        <taxon>Pseudoscourfieldiophyceae</taxon>
        <taxon>Pseudoscourfieldiales</taxon>
        <taxon>Pycnococcaceae</taxon>
        <taxon>Pycnococcus</taxon>
    </lineage>
</organism>
<name>A0A7S2YXT8_9CHLO</name>
<feature type="region of interest" description="Disordered" evidence="1">
    <location>
        <begin position="98"/>
        <end position="119"/>
    </location>
</feature>
<accession>A0A7S2YXT8</accession>
<feature type="compositionally biased region" description="Polar residues" evidence="1">
    <location>
        <begin position="20"/>
        <end position="36"/>
    </location>
</feature>
<evidence type="ECO:0000313" key="2">
    <source>
        <dbReference type="EMBL" id="CAE0010981.1"/>
    </source>
</evidence>
<feature type="region of interest" description="Disordered" evidence="1">
    <location>
        <begin position="1"/>
        <end position="37"/>
    </location>
</feature>
<sequence>MATRSAPSSPTPTHAPSPHQNKASTKNKRFSLSPTSFVKAIKRPFKNKKKGNTTAVMTTAARMEENDEATFGPDTGITTVRRSIWAVCGGIPDTISRANTPNTSVNKKETKDDEAVEDENAEPITIKMKSVTHTRVYGDHVEEIQESGDDIDVGMDDVDEVRVATAEEMNRDVAEQIRHKQLELLEACESLLATIKLELTTTTS</sequence>
<gene>
    <name evidence="2" type="ORF">PPRO1316_LOCUS1704</name>
</gene>
<protein>
    <submittedName>
        <fullName evidence="2">Uncharacterized protein</fullName>
    </submittedName>
</protein>
<evidence type="ECO:0000256" key="1">
    <source>
        <dbReference type="SAM" id="MobiDB-lite"/>
    </source>
</evidence>
<dbReference type="AlphaFoldDB" id="A0A7S2YXT8"/>
<dbReference type="EMBL" id="HBHV01002375">
    <property type="protein sequence ID" value="CAE0010981.1"/>
    <property type="molecule type" value="Transcribed_RNA"/>
</dbReference>
<proteinExistence type="predicted"/>